<keyword evidence="2" id="KW-1185">Reference proteome</keyword>
<protein>
    <submittedName>
        <fullName evidence="1">Uncharacterized protein</fullName>
    </submittedName>
</protein>
<evidence type="ECO:0000313" key="2">
    <source>
        <dbReference type="Proteomes" id="UP000827872"/>
    </source>
</evidence>
<reference evidence="1" key="1">
    <citation type="submission" date="2021-08" db="EMBL/GenBank/DDBJ databases">
        <title>The first chromosome-level gecko genome reveals the dynamic sex chromosomes of Neotropical dwarf geckos (Sphaerodactylidae: Sphaerodactylus).</title>
        <authorList>
            <person name="Pinto B.J."/>
            <person name="Keating S.E."/>
            <person name="Gamble T."/>
        </authorList>
    </citation>
    <scope>NUCLEOTIDE SEQUENCE</scope>
    <source>
        <strain evidence="1">TG3544</strain>
    </source>
</reference>
<gene>
    <name evidence="1" type="ORF">K3G42_016331</name>
</gene>
<sequence>MSALCMLGAEVEAPLGLLAPSSHTHTPQSGSGNRTLEEAAQPCGGSSTRAAHGRERAEANRGGSLLTETPRINGQCLSQRIQSRAKRFNMVKLKCLTMSKLRVPNPGLELRIPSHEELENIEAREADTRPKWDNKAQYMLTCIGFCVGLGNVWRFPYLCQSHGGDNEAAPDMSHPGKE</sequence>
<name>A0ACB8EBS8_9SAUR</name>
<organism evidence="1 2">
    <name type="scientific">Sphaerodactylus townsendi</name>
    <dbReference type="NCBI Taxonomy" id="933632"/>
    <lineage>
        <taxon>Eukaryota</taxon>
        <taxon>Metazoa</taxon>
        <taxon>Chordata</taxon>
        <taxon>Craniata</taxon>
        <taxon>Vertebrata</taxon>
        <taxon>Euteleostomi</taxon>
        <taxon>Lepidosauria</taxon>
        <taxon>Squamata</taxon>
        <taxon>Bifurcata</taxon>
        <taxon>Gekkota</taxon>
        <taxon>Sphaerodactylidae</taxon>
        <taxon>Sphaerodactylus</taxon>
    </lineage>
</organism>
<dbReference type="Proteomes" id="UP000827872">
    <property type="component" value="Linkage Group LG14"/>
</dbReference>
<dbReference type="EMBL" id="CM037627">
    <property type="protein sequence ID" value="KAH7989933.1"/>
    <property type="molecule type" value="Genomic_DNA"/>
</dbReference>
<proteinExistence type="predicted"/>
<comment type="caution">
    <text evidence="1">The sequence shown here is derived from an EMBL/GenBank/DDBJ whole genome shotgun (WGS) entry which is preliminary data.</text>
</comment>
<accession>A0ACB8EBS8</accession>
<evidence type="ECO:0000313" key="1">
    <source>
        <dbReference type="EMBL" id="KAH7989933.1"/>
    </source>
</evidence>